<organism evidence="1 2">
    <name type="scientific">Lipomyces tetrasporus</name>
    <dbReference type="NCBI Taxonomy" id="54092"/>
    <lineage>
        <taxon>Eukaryota</taxon>
        <taxon>Fungi</taxon>
        <taxon>Dikarya</taxon>
        <taxon>Ascomycota</taxon>
        <taxon>Saccharomycotina</taxon>
        <taxon>Lipomycetes</taxon>
        <taxon>Lipomycetales</taxon>
        <taxon>Lipomycetaceae</taxon>
        <taxon>Lipomyces</taxon>
    </lineage>
</organism>
<evidence type="ECO:0000313" key="1">
    <source>
        <dbReference type="EMBL" id="KAJ8098881.1"/>
    </source>
</evidence>
<dbReference type="Proteomes" id="UP001217417">
    <property type="component" value="Unassembled WGS sequence"/>
</dbReference>
<name>A0AAD7QPG7_9ASCO</name>
<dbReference type="RefSeq" id="XP_056042331.1">
    <property type="nucleotide sequence ID" value="XM_056189410.1"/>
</dbReference>
<dbReference type="AlphaFoldDB" id="A0AAD7QPG7"/>
<comment type="caution">
    <text evidence="1">The sequence shown here is derived from an EMBL/GenBank/DDBJ whole genome shotgun (WGS) entry which is preliminary data.</text>
</comment>
<evidence type="ECO:0000313" key="2">
    <source>
        <dbReference type="Proteomes" id="UP001217417"/>
    </source>
</evidence>
<reference evidence="1" key="1">
    <citation type="submission" date="2023-03" db="EMBL/GenBank/DDBJ databases">
        <title>Near-Complete genome sequence of Lipomyces tetrasporous NRRL Y-64009, an oleaginous yeast capable of growing on lignocellulosic hydrolysates.</title>
        <authorList>
            <consortium name="Lawrence Berkeley National Laboratory"/>
            <person name="Jagtap S.S."/>
            <person name="Liu J.-J."/>
            <person name="Walukiewicz H.E."/>
            <person name="Pangilinan J."/>
            <person name="Lipzen A."/>
            <person name="Ahrendt S."/>
            <person name="Koriabine M."/>
            <person name="Cobaugh K."/>
            <person name="Salamov A."/>
            <person name="Yoshinaga Y."/>
            <person name="Ng V."/>
            <person name="Daum C."/>
            <person name="Grigoriev I.V."/>
            <person name="Slininger P.J."/>
            <person name="Dien B.S."/>
            <person name="Jin Y.-S."/>
            <person name="Rao C.V."/>
        </authorList>
    </citation>
    <scope>NUCLEOTIDE SEQUENCE</scope>
    <source>
        <strain evidence="1">NRRL Y-64009</strain>
    </source>
</reference>
<sequence length="92" mass="10535">MTSLYECHKFSHAGHSAHERVQEILENEESKYPQLWYDGTKEYCHCRGSTKEVDISQAYESLRAAISWSVCALHCHLGIAMCILKCIVTEQT</sequence>
<protein>
    <submittedName>
        <fullName evidence="1">Uncharacterized protein</fullName>
    </submittedName>
</protein>
<dbReference type="EMBL" id="JARPMG010000008">
    <property type="protein sequence ID" value="KAJ8098881.1"/>
    <property type="molecule type" value="Genomic_DNA"/>
</dbReference>
<gene>
    <name evidence="1" type="ORF">POJ06DRAFT_269953</name>
</gene>
<keyword evidence="2" id="KW-1185">Reference proteome</keyword>
<dbReference type="GeneID" id="80884576"/>
<accession>A0AAD7QPG7</accession>
<proteinExistence type="predicted"/>